<feature type="domain" description="Arf-GAP" evidence="3">
    <location>
        <begin position="9"/>
        <end position="129"/>
    </location>
</feature>
<keyword evidence="5" id="KW-1185">Reference proteome</keyword>
<feature type="compositionally biased region" description="Polar residues" evidence="2">
    <location>
        <begin position="309"/>
        <end position="321"/>
    </location>
</feature>
<evidence type="ECO:0000259" key="3">
    <source>
        <dbReference type="PROSITE" id="PS50115"/>
    </source>
</evidence>
<dbReference type="OrthoDB" id="6036at2759"/>
<dbReference type="EMBL" id="CYKH01001004">
    <property type="protein sequence ID" value="CUG76920.1"/>
    <property type="molecule type" value="Genomic_DNA"/>
</dbReference>
<sequence length="418" mass="45432">NAESGEAAPWDLRKLVNTEGNKHCAICATRGPIYAVLDFHIFVCSTCSAIHRSMQHKVKGLSMSEFTDEELAALRVGGNVRAASIWKAGYHLSPPPAGDDYRVRECIRACFEERRFFDRAAFNALQEEIATAILPPVKVLTSLDAIPAPQPSSSLRPAQPTPAATSSSAATTQQPPKTDAPKHQQAPPATVPVQVQSSAHESTDLLPRRRYHHRKLHNPQHQRSLEMPLTISSRLGQRRRRLPRHQHQHLSGQVMDDPFGPMSSATTVPPPPRPAAQQQEPNAMDFFTTSSPAPPAPAHHTAQHYHGAPSTTDFFSAPQTSSSVAAPRDFFASAPEAGPRDFFSAPLNNNAAGNDFFAVPSAAKADVFAPTVWEKRPTDANLSQHNNMWGPPQSSAPPPQIASNAFADLDPFGARPRV</sequence>
<dbReference type="PANTHER" id="PTHR46085">
    <property type="entry name" value="ARFGAP/RECO-RELATED"/>
    <property type="match status" value="1"/>
</dbReference>
<dbReference type="Gene3D" id="1.10.220.150">
    <property type="entry name" value="Arf GTPase activating protein"/>
    <property type="match status" value="1"/>
</dbReference>
<protein>
    <submittedName>
        <fullName evidence="4">ADP-ribosylation factor GTPase-activating protein, putative</fullName>
    </submittedName>
</protein>
<dbReference type="Proteomes" id="UP000051952">
    <property type="component" value="Unassembled WGS sequence"/>
</dbReference>
<dbReference type="SMART" id="SM00105">
    <property type="entry name" value="ArfGap"/>
    <property type="match status" value="1"/>
</dbReference>
<keyword evidence="1" id="KW-0862">Zinc</keyword>
<feature type="compositionally biased region" description="Basic residues" evidence="2">
    <location>
        <begin position="238"/>
        <end position="248"/>
    </location>
</feature>
<dbReference type="GO" id="GO:0005096">
    <property type="term" value="F:GTPase activator activity"/>
    <property type="evidence" value="ECO:0007669"/>
    <property type="project" value="InterPro"/>
</dbReference>
<reference evidence="5" key="1">
    <citation type="submission" date="2015-09" db="EMBL/GenBank/DDBJ databases">
        <authorList>
            <consortium name="Pathogen Informatics"/>
        </authorList>
    </citation>
    <scope>NUCLEOTIDE SEQUENCE [LARGE SCALE GENOMIC DNA]</scope>
    <source>
        <strain evidence="5">Lake Konstanz</strain>
    </source>
</reference>
<dbReference type="Pfam" id="PF01412">
    <property type="entry name" value="ArfGap"/>
    <property type="match status" value="1"/>
</dbReference>
<dbReference type="InterPro" id="IPR038508">
    <property type="entry name" value="ArfGAP_dom_sf"/>
</dbReference>
<evidence type="ECO:0000313" key="5">
    <source>
        <dbReference type="Proteomes" id="UP000051952"/>
    </source>
</evidence>
<dbReference type="InterPro" id="IPR001164">
    <property type="entry name" value="ArfGAP_dom"/>
</dbReference>
<dbReference type="PANTHER" id="PTHR46085:SF3">
    <property type="entry name" value="ARF GTPASE ACTIVATING PROTEIN"/>
    <property type="match status" value="1"/>
</dbReference>
<feature type="compositionally biased region" description="Low complexity" evidence="2">
    <location>
        <begin position="275"/>
        <end position="291"/>
    </location>
</feature>
<feature type="region of interest" description="Disordered" evidence="2">
    <location>
        <begin position="238"/>
        <end position="321"/>
    </location>
</feature>
<dbReference type="InterPro" id="IPR044820">
    <property type="entry name" value="AGD14-like"/>
</dbReference>
<evidence type="ECO:0000256" key="1">
    <source>
        <dbReference type="PROSITE-ProRule" id="PRU00288"/>
    </source>
</evidence>
<evidence type="ECO:0000313" key="4">
    <source>
        <dbReference type="EMBL" id="CUG76920.1"/>
    </source>
</evidence>
<name>A0A0S4J4D3_BODSA</name>
<dbReference type="PROSITE" id="PS50115">
    <property type="entry name" value="ARFGAP"/>
    <property type="match status" value="1"/>
</dbReference>
<feature type="region of interest" description="Disordered" evidence="2">
    <location>
        <begin position="381"/>
        <end position="418"/>
    </location>
</feature>
<dbReference type="InterPro" id="IPR037278">
    <property type="entry name" value="ARFGAP/RecO"/>
</dbReference>
<organism evidence="4 5">
    <name type="scientific">Bodo saltans</name>
    <name type="common">Flagellated protozoan</name>
    <dbReference type="NCBI Taxonomy" id="75058"/>
    <lineage>
        <taxon>Eukaryota</taxon>
        <taxon>Discoba</taxon>
        <taxon>Euglenozoa</taxon>
        <taxon>Kinetoplastea</taxon>
        <taxon>Metakinetoplastina</taxon>
        <taxon>Eubodonida</taxon>
        <taxon>Bodonidae</taxon>
        <taxon>Bodo</taxon>
    </lineage>
</organism>
<dbReference type="AlphaFoldDB" id="A0A0S4J4D3"/>
<accession>A0A0S4J4D3</accession>
<keyword evidence="1" id="KW-0479">Metal-binding</keyword>
<dbReference type="OMA" id="CAICATR"/>
<feature type="compositionally biased region" description="Low complexity" evidence="2">
    <location>
        <begin position="157"/>
        <end position="176"/>
    </location>
</feature>
<dbReference type="SUPFAM" id="SSF57863">
    <property type="entry name" value="ArfGap/RecO-like zinc finger"/>
    <property type="match status" value="1"/>
</dbReference>
<feature type="region of interest" description="Disordered" evidence="2">
    <location>
        <begin position="150"/>
        <end position="207"/>
    </location>
</feature>
<proteinExistence type="predicted"/>
<feature type="non-terminal residue" evidence="4">
    <location>
        <position position="1"/>
    </location>
</feature>
<keyword evidence="1" id="KW-0863">Zinc-finger</keyword>
<dbReference type="PRINTS" id="PR00405">
    <property type="entry name" value="REVINTRACTNG"/>
</dbReference>
<evidence type="ECO:0000256" key="2">
    <source>
        <dbReference type="SAM" id="MobiDB-lite"/>
    </source>
</evidence>
<dbReference type="GO" id="GO:0008270">
    <property type="term" value="F:zinc ion binding"/>
    <property type="evidence" value="ECO:0007669"/>
    <property type="project" value="UniProtKB-KW"/>
</dbReference>
<gene>
    <name evidence="4" type="ORF">BSAL_85250</name>
</gene>